<dbReference type="GO" id="GO:0016020">
    <property type="term" value="C:membrane"/>
    <property type="evidence" value="ECO:0007669"/>
    <property type="project" value="TreeGrafter"/>
</dbReference>
<dbReference type="GO" id="GO:0004467">
    <property type="term" value="F:long-chain fatty acid-CoA ligase activity"/>
    <property type="evidence" value="ECO:0007669"/>
    <property type="project" value="TreeGrafter"/>
</dbReference>
<reference evidence="7 8" key="1">
    <citation type="submission" date="2018-11" db="EMBL/GenBank/DDBJ databases">
        <title>Complete genome sequencing of the Actinobacteria Serinibacter sp. K3-2.</title>
        <authorList>
            <person name="Rakitin A.L."/>
            <person name="Beletsky A.V."/>
            <person name="Mardanov A.V."/>
            <person name="Ravin N.V."/>
            <person name="Gromova A.S."/>
            <person name="Filippova S.N."/>
            <person name="Gal'Chenko V.F."/>
        </authorList>
    </citation>
    <scope>NUCLEOTIDE SEQUENCE [LARGE SCALE GENOMIC DNA]</scope>
    <source>
        <strain evidence="7 8">K3-2</strain>
    </source>
</reference>
<accession>A0A4Z1E5I0</accession>
<dbReference type="InterPro" id="IPR020845">
    <property type="entry name" value="AMP-binding_CS"/>
</dbReference>
<proteinExistence type="inferred from homology"/>
<dbReference type="PROSITE" id="PS00455">
    <property type="entry name" value="AMP_BINDING"/>
    <property type="match status" value="1"/>
</dbReference>
<dbReference type="CDD" id="cd05907">
    <property type="entry name" value="VL_LC_FACS_like"/>
    <property type="match status" value="1"/>
</dbReference>
<evidence type="ECO:0000256" key="4">
    <source>
        <dbReference type="ARBA" id="ARBA00023098"/>
    </source>
</evidence>
<keyword evidence="8" id="KW-1185">Reference proteome</keyword>
<dbReference type="OrthoDB" id="9803968at2"/>
<keyword evidence="4" id="KW-0443">Lipid metabolism</keyword>
<dbReference type="Pfam" id="PF00501">
    <property type="entry name" value="AMP-binding"/>
    <property type="match status" value="1"/>
</dbReference>
<dbReference type="PANTHER" id="PTHR43272:SF32">
    <property type="entry name" value="AMP-DEPENDENT SYNTHETASE_LIGASE DOMAIN-CONTAINING PROTEIN"/>
    <property type="match status" value="1"/>
</dbReference>
<feature type="domain" description="AMP-dependent synthetase/ligase" evidence="6">
    <location>
        <begin position="24"/>
        <end position="425"/>
    </location>
</feature>
<evidence type="ECO:0000256" key="2">
    <source>
        <dbReference type="ARBA" id="ARBA00022598"/>
    </source>
</evidence>
<evidence type="ECO:0000256" key="1">
    <source>
        <dbReference type="ARBA" id="ARBA00006432"/>
    </source>
</evidence>
<keyword evidence="3" id="KW-0276">Fatty acid metabolism</keyword>
<dbReference type="Pfam" id="PF23562">
    <property type="entry name" value="AMP-binding_C_3"/>
    <property type="match status" value="1"/>
</dbReference>
<evidence type="ECO:0000313" key="8">
    <source>
        <dbReference type="Proteomes" id="UP000297318"/>
    </source>
</evidence>
<evidence type="ECO:0000256" key="3">
    <source>
        <dbReference type="ARBA" id="ARBA00022832"/>
    </source>
</evidence>
<dbReference type="Gene3D" id="3.40.50.12780">
    <property type="entry name" value="N-terminal domain of ligase-like"/>
    <property type="match status" value="1"/>
</dbReference>
<sequence length="609" mass="64257">MTQLSATPAVVPYDPAVSIPGALRDRAAAHPNATMLERRVAGAWTPVTASEFAHEVTDLARGLVAWGLEPGDVVAIMGRTSYEWTLADFAIWTAGGVPVPIYETSSPDQISWIAGDSGAVLVLAETDEHAARLREADVASVREIVTFNHLTDVAARASEVDPSAVAARTAALTGDDLATIIYTSGTTGRPKGVELTHGNFVYLARNGARSDLHDVVSLPHSRTLLFMPLAHVFARFIEVLCVIEAGVLGHSPDTKDLVADLGSFRPTFLLAVPRVFEKVFNSAQQKAVAGGALKKRFFGFATQTAIDYSQALATPTGPSAALRARHRVADRVVLSRLTAAMGGALEYAISGGAPLGARLGHFYRGMGVTILEGYGMTETTAPTTVNLPSDVRIGTVGPSYPGTQVRIADDGEIQVAGPHVFRGYHGNPEASAEAFTPDGWLRSGDLGALDDAGYLTITGRRKEIIITAGGKNVAPAVLEDGLRGHPLVSQVVVVGDGRPFIGALVTLDAEMLPGWLAGKGLGNLTVAEAVRSPQVQDAIVRATQRANGAVSRAESIRRVRILDVDLTEAGGYLTPSLKVKRDVVHRDFAEPIEQLYAPGGNGLDVPVTD</sequence>
<name>A0A4Z1E5I0_9MICO</name>
<dbReference type="PANTHER" id="PTHR43272">
    <property type="entry name" value="LONG-CHAIN-FATTY-ACID--COA LIGASE"/>
    <property type="match status" value="1"/>
</dbReference>
<dbReference type="EMBL" id="RHPJ01000001">
    <property type="protein sequence ID" value="TGO05992.1"/>
    <property type="molecule type" value="Genomic_DNA"/>
</dbReference>
<dbReference type="AlphaFoldDB" id="A0A4Z1E5I0"/>
<dbReference type="RefSeq" id="WP_135848269.1">
    <property type="nucleotide sequence ID" value="NZ_RHPJ01000001.1"/>
</dbReference>
<evidence type="ECO:0000313" key="7">
    <source>
        <dbReference type="EMBL" id="TGO05992.1"/>
    </source>
</evidence>
<organism evidence="7 8">
    <name type="scientific">Serinibacter arcticus</name>
    <dbReference type="NCBI Taxonomy" id="1655435"/>
    <lineage>
        <taxon>Bacteria</taxon>
        <taxon>Bacillati</taxon>
        <taxon>Actinomycetota</taxon>
        <taxon>Actinomycetes</taxon>
        <taxon>Micrococcales</taxon>
        <taxon>Beutenbergiaceae</taxon>
        <taxon>Serinibacter</taxon>
    </lineage>
</organism>
<dbReference type="Proteomes" id="UP000297318">
    <property type="component" value="Unassembled WGS sequence"/>
</dbReference>
<comment type="similarity">
    <text evidence="1">Belongs to the ATP-dependent AMP-binding enzyme family.</text>
</comment>
<dbReference type="SUPFAM" id="SSF56801">
    <property type="entry name" value="Acetyl-CoA synthetase-like"/>
    <property type="match status" value="1"/>
</dbReference>
<gene>
    <name evidence="7" type="ORF">SERN_0184</name>
</gene>
<keyword evidence="2 7" id="KW-0436">Ligase</keyword>
<comment type="caution">
    <text evidence="7">The sequence shown here is derived from an EMBL/GenBank/DDBJ whole genome shotgun (WGS) entry which is preliminary data.</text>
</comment>
<evidence type="ECO:0000259" key="6">
    <source>
        <dbReference type="Pfam" id="PF00501"/>
    </source>
</evidence>
<protein>
    <recommendedName>
        <fullName evidence="5">Acyl-CoA synthetase</fullName>
    </recommendedName>
</protein>
<dbReference type="InterPro" id="IPR000873">
    <property type="entry name" value="AMP-dep_synth/lig_dom"/>
</dbReference>
<evidence type="ECO:0000256" key="5">
    <source>
        <dbReference type="ARBA" id="ARBA00032875"/>
    </source>
</evidence>
<dbReference type="InterPro" id="IPR042099">
    <property type="entry name" value="ANL_N_sf"/>
</dbReference>